<dbReference type="Pfam" id="PF01019">
    <property type="entry name" value="G_glu_transpept"/>
    <property type="match status" value="1"/>
</dbReference>
<dbReference type="Gene3D" id="1.10.246.130">
    <property type="match status" value="1"/>
</dbReference>
<dbReference type="RefSeq" id="WP_377067254.1">
    <property type="nucleotide sequence ID" value="NZ_JBHSJJ010000014.1"/>
</dbReference>
<dbReference type="InterPro" id="IPR029055">
    <property type="entry name" value="Ntn_hydrolases_N"/>
</dbReference>
<dbReference type="PANTHER" id="PTHR43881">
    <property type="entry name" value="GAMMA-GLUTAMYLTRANSPEPTIDASE (AFU_ORTHOLOGUE AFUA_4G13580)"/>
    <property type="match status" value="1"/>
</dbReference>
<gene>
    <name evidence="1" type="ORF">ACFPFU_19585</name>
</gene>
<organism evidence="1 2">
    <name type="scientific">Negadavirga shengliensis</name>
    <dbReference type="NCBI Taxonomy" id="1389218"/>
    <lineage>
        <taxon>Bacteria</taxon>
        <taxon>Pseudomonadati</taxon>
        <taxon>Bacteroidota</taxon>
        <taxon>Cytophagia</taxon>
        <taxon>Cytophagales</taxon>
        <taxon>Cyclobacteriaceae</taxon>
        <taxon>Negadavirga</taxon>
    </lineage>
</organism>
<evidence type="ECO:0000313" key="2">
    <source>
        <dbReference type="Proteomes" id="UP001595818"/>
    </source>
</evidence>
<evidence type="ECO:0000313" key="1">
    <source>
        <dbReference type="EMBL" id="MFC4873916.1"/>
    </source>
</evidence>
<reference evidence="2" key="1">
    <citation type="journal article" date="2019" name="Int. J. Syst. Evol. Microbiol.">
        <title>The Global Catalogue of Microorganisms (GCM) 10K type strain sequencing project: providing services to taxonomists for standard genome sequencing and annotation.</title>
        <authorList>
            <consortium name="The Broad Institute Genomics Platform"/>
            <consortium name="The Broad Institute Genome Sequencing Center for Infectious Disease"/>
            <person name="Wu L."/>
            <person name="Ma J."/>
        </authorList>
    </citation>
    <scope>NUCLEOTIDE SEQUENCE [LARGE SCALE GENOMIC DNA]</scope>
    <source>
        <strain evidence="2">CGMCC 4.7466</strain>
    </source>
</reference>
<sequence length="623" mass="69227">MFIHLRLCFGKLGLLVITVCLLALSHTWAQSTQKPVIHAKDWLAITGKPLAATAGAMTFQKGGNAVDAACTMLAATCTMWDVLSWGGETQALIYNPHSKKVIAINALGVAPTGATADFFKEKELKYPPSYGPLAATTPGTMGGLLTMLAEFGTLSLEEVLAPAIEMAEGYPIEAQTANAIERDKEMIKEWPYSKKVFLPHLGEKREAPHAGEIFSQPDLQATLQKLVDTEKEALARGKDRKDAIYAAYDRFYKGDIAEEMVRSVQEQEGLFTMEDLANWKVKIEEPLYVNYKGIDVYKLQEWTQGPALLQSLNILENFDLKAMGYNSANYIHTVYQAMNLAFADRDFYYGDPDFEPQSPMEGLLSKQYAKERAKLIGEHNDPWANPGDPYPFQGGENPYKDQIAEYSKVYFKYNEDISDEVSDSFLEEFTSGTTSIEAADKEGWVVSITPSGGWIPAVVAGNTGIGLSQRMQSFVTDELVNPFNIVEPGKRPRVTLTPTLALKDGKPYLAFAVQGGDTQDQNLLQFFLNIVEFGMNVQQAAEAANMNSYQMQASFGNHETKPGAMTLPSETPSWVRRELRSKGYRMDFRDRTSGPINAIWFDWEHGTMWGGSSNHGEDYGIGW</sequence>
<dbReference type="Proteomes" id="UP001595818">
    <property type="component" value="Unassembled WGS sequence"/>
</dbReference>
<keyword evidence="2" id="KW-1185">Reference proteome</keyword>
<dbReference type="InterPro" id="IPR043137">
    <property type="entry name" value="GGT_ssub_C"/>
</dbReference>
<dbReference type="Gene3D" id="3.60.20.40">
    <property type="match status" value="1"/>
</dbReference>
<comment type="caution">
    <text evidence="1">The sequence shown here is derived from an EMBL/GenBank/DDBJ whole genome shotgun (WGS) entry which is preliminary data.</text>
</comment>
<dbReference type="InterPro" id="IPR043138">
    <property type="entry name" value="GGT_lsub"/>
</dbReference>
<dbReference type="PRINTS" id="PR01210">
    <property type="entry name" value="GGTRANSPTASE"/>
</dbReference>
<proteinExistence type="predicted"/>
<dbReference type="PANTHER" id="PTHR43881:SF1">
    <property type="entry name" value="GAMMA-GLUTAMYLTRANSPEPTIDASE (AFU_ORTHOLOGUE AFUA_4G13580)"/>
    <property type="match status" value="1"/>
</dbReference>
<name>A0ABV9T573_9BACT</name>
<dbReference type="InterPro" id="IPR052896">
    <property type="entry name" value="GGT-like_enzyme"/>
</dbReference>
<dbReference type="SUPFAM" id="SSF56235">
    <property type="entry name" value="N-terminal nucleophile aminohydrolases (Ntn hydrolases)"/>
    <property type="match status" value="1"/>
</dbReference>
<dbReference type="EMBL" id="JBHSJJ010000014">
    <property type="protein sequence ID" value="MFC4873916.1"/>
    <property type="molecule type" value="Genomic_DNA"/>
</dbReference>
<accession>A0ABV9T573</accession>
<protein>
    <submittedName>
        <fullName evidence="1">Gamma-glutamyltransferase family protein</fullName>
    </submittedName>
</protein>